<dbReference type="Proteomes" id="UP000829196">
    <property type="component" value="Unassembled WGS sequence"/>
</dbReference>
<proteinExistence type="predicted"/>
<dbReference type="AlphaFoldDB" id="A0A8T3AE10"/>
<protein>
    <submittedName>
        <fullName evidence="1">Uncharacterized protein</fullName>
    </submittedName>
</protein>
<evidence type="ECO:0000313" key="2">
    <source>
        <dbReference type="Proteomes" id="UP000829196"/>
    </source>
</evidence>
<sequence>MWDQWCNVVCSSELPHNSSIINGFSSDSPLSVIVDSNGWPILKLILSVSIHVDAASLLWKNGRIRCFGDYLLDFYSIEMEVSWYKTVWHKYAATRFSVYGWLSLVGGL</sequence>
<keyword evidence="2" id="KW-1185">Reference proteome</keyword>
<evidence type="ECO:0000313" key="1">
    <source>
        <dbReference type="EMBL" id="KAI0494378.1"/>
    </source>
</evidence>
<name>A0A8T3AE10_DENNO</name>
<accession>A0A8T3AE10</accession>
<comment type="caution">
    <text evidence="1">The sequence shown here is derived from an EMBL/GenBank/DDBJ whole genome shotgun (WGS) entry which is preliminary data.</text>
</comment>
<reference evidence="1" key="1">
    <citation type="journal article" date="2022" name="Front. Genet.">
        <title>Chromosome-Scale Assembly of the Dendrobium nobile Genome Provides Insights Into the Molecular Mechanism of the Biosynthesis of the Medicinal Active Ingredient of Dendrobium.</title>
        <authorList>
            <person name="Xu Q."/>
            <person name="Niu S.-C."/>
            <person name="Li K.-L."/>
            <person name="Zheng P.-J."/>
            <person name="Zhang X.-J."/>
            <person name="Jia Y."/>
            <person name="Liu Y."/>
            <person name="Niu Y.-X."/>
            <person name="Yu L.-H."/>
            <person name="Chen D.-F."/>
            <person name="Zhang G.-Q."/>
        </authorList>
    </citation>
    <scope>NUCLEOTIDE SEQUENCE</scope>
    <source>
        <tissue evidence="1">Leaf</tissue>
    </source>
</reference>
<organism evidence="1 2">
    <name type="scientific">Dendrobium nobile</name>
    <name type="common">Orchid</name>
    <dbReference type="NCBI Taxonomy" id="94219"/>
    <lineage>
        <taxon>Eukaryota</taxon>
        <taxon>Viridiplantae</taxon>
        <taxon>Streptophyta</taxon>
        <taxon>Embryophyta</taxon>
        <taxon>Tracheophyta</taxon>
        <taxon>Spermatophyta</taxon>
        <taxon>Magnoliopsida</taxon>
        <taxon>Liliopsida</taxon>
        <taxon>Asparagales</taxon>
        <taxon>Orchidaceae</taxon>
        <taxon>Epidendroideae</taxon>
        <taxon>Malaxideae</taxon>
        <taxon>Dendrobiinae</taxon>
        <taxon>Dendrobium</taxon>
    </lineage>
</organism>
<gene>
    <name evidence="1" type="ORF">KFK09_024512</name>
</gene>
<dbReference type="EMBL" id="JAGYWB010000017">
    <property type="protein sequence ID" value="KAI0494378.1"/>
    <property type="molecule type" value="Genomic_DNA"/>
</dbReference>